<evidence type="ECO:0000313" key="2">
    <source>
        <dbReference type="WBParaSite" id="PDA_v2.g28773.t1"/>
    </source>
</evidence>
<protein>
    <submittedName>
        <fullName evidence="2">Uncharacterized protein</fullName>
    </submittedName>
</protein>
<keyword evidence="1" id="KW-1185">Reference proteome</keyword>
<organism evidence="1 2">
    <name type="scientific">Panagrolaimus davidi</name>
    <dbReference type="NCBI Taxonomy" id="227884"/>
    <lineage>
        <taxon>Eukaryota</taxon>
        <taxon>Metazoa</taxon>
        <taxon>Ecdysozoa</taxon>
        <taxon>Nematoda</taxon>
        <taxon>Chromadorea</taxon>
        <taxon>Rhabditida</taxon>
        <taxon>Tylenchina</taxon>
        <taxon>Panagrolaimomorpha</taxon>
        <taxon>Panagrolaimoidea</taxon>
        <taxon>Panagrolaimidae</taxon>
        <taxon>Panagrolaimus</taxon>
    </lineage>
</organism>
<evidence type="ECO:0000313" key="1">
    <source>
        <dbReference type="Proteomes" id="UP000887578"/>
    </source>
</evidence>
<reference evidence="2" key="1">
    <citation type="submission" date="2022-11" db="UniProtKB">
        <authorList>
            <consortium name="WormBaseParasite"/>
        </authorList>
    </citation>
    <scope>IDENTIFICATION</scope>
</reference>
<sequence>MEENIEKRRPNGIHLIASDKNHIFQYQGFCKIVINQMQSLLFVEPINDEFKLISAMFKWKFVAQKNILFVFAEHKFQDFILVFNNKIRCKKVYDLIYQKRAKDVVSNEEIYHRILAPLFNEIITNKFSNIIVFKLLLKWMNKLEKIDKEFYIKKMKGNELYDLIFSNGESTEDGNQVRIQRKRKFCKIDTNVNSEDEGSNGDNKIL</sequence>
<name>A0A914QC06_9BILA</name>
<proteinExistence type="predicted"/>
<accession>A0A914QC06</accession>
<dbReference type="AlphaFoldDB" id="A0A914QC06"/>
<dbReference type="Proteomes" id="UP000887578">
    <property type="component" value="Unplaced"/>
</dbReference>
<dbReference type="WBParaSite" id="PDA_v2.g28773.t1">
    <property type="protein sequence ID" value="PDA_v2.g28773.t1"/>
    <property type="gene ID" value="PDA_v2.g28773"/>
</dbReference>